<keyword evidence="3" id="KW-1185">Reference proteome</keyword>
<reference evidence="2 3" key="1">
    <citation type="submission" date="2019-08" db="EMBL/GenBank/DDBJ databases">
        <title>Parahaliea maris sp. nov., isolated from the surface seawater.</title>
        <authorList>
            <person name="Liu Y."/>
        </authorList>
    </citation>
    <scope>NUCLEOTIDE SEQUENCE [LARGE SCALE GENOMIC DNA]</scope>
    <source>
        <strain evidence="2 3">HSLHS9</strain>
    </source>
</reference>
<dbReference type="PANTHER" id="PTHR48079:SF6">
    <property type="entry name" value="NAD(P)-BINDING DOMAIN-CONTAINING PROTEIN-RELATED"/>
    <property type="match status" value="1"/>
</dbReference>
<dbReference type="Proteomes" id="UP000321039">
    <property type="component" value="Unassembled WGS sequence"/>
</dbReference>
<dbReference type="InterPro" id="IPR036291">
    <property type="entry name" value="NAD(P)-bd_dom_sf"/>
</dbReference>
<proteinExistence type="predicted"/>
<dbReference type="SUPFAM" id="SSF51735">
    <property type="entry name" value="NAD(P)-binding Rossmann-fold domains"/>
    <property type="match status" value="1"/>
</dbReference>
<name>A0A5C9A7Y0_9GAMM</name>
<accession>A0A5C9A7Y0</accession>
<evidence type="ECO:0000313" key="2">
    <source>
        <dbReference type="EMBL" id="TXS96142.1"/>
    </source>
</evidence>
<dbReference type="InterPro" id="IPR001509">
    <property type="entry name" value="Epimerase_deHydtase"/>
</dbReference>
<evidence type="ECO:0000313" key="3">
    <source>
        <dbReference type="Proteomes" id="UP000321039"/>
    </source>
</evidence>
<dbReference type="EMBL" id="VRZA01000001">
    <property type="protein sequence ID" value="TXS96142.1"/>
    <property type="molecule type" value="Genomic_DNA"/>
</dbReference>
<dbReference type="AlphaFoldDB" id="A0A5C9A7Y0"/>
<dbReference type="PANTHER" id="PTHR48079">
    <property type="entry name" value="PROTEIN YEEZ"/>
    <property type="match status" value="1"/>
</dbReference>
<dbReference type="Pfam" id="PF01370">
    <property type="entry name" value="Epimerase"/>
    <property type="match status" value="1"/>
</dbReference>
<evidence type="ECO:0000259" key="1">
    <source>
        <dbReference type="Pfam" id="PF01370"/>
    </source>
</evidence>
<organism evidence="2 3">
    <name type="scientific">Parahaliea maris</name>
    <dbReference type="NCBI Taxonomy" id="2716870"/>
    <lineage>
        <taxon>Bacteria</taxon>
        <taxon>Pseudomonadati</taxon>
        <taxon>Pseudomonadota</taxon>
        <taxon>Gammaproteobacteria</taxon>
        <taxon>Cellvibrionales</taxon>
        <taxon>Halieaceae</taxon>
        <taxon>Parahaliea</taxon>
    </lineage>
</organism>
<dbReference type="GO" id="GO:0004029">
    <property type="term" value="F:aldehyde dehydrogenase (NAD+) activity"/>
    <property type="evidence" value="ECO:0007669"/>
    <property type="project" value="TreeGrafter"/>
</dbReference>
<protein>
    <submittedName>
        <fullName evidence="2">NAD(P)-dependent oxidoreductase</fullName>
    </submittedName>
</protein>
<dbReference type="InterPro" id="IPR051783">
    <property type="entry name" value="NAD(P)-dependent_oxidoreduct"/>
</dbReference>
<gene>
    <name evidence="2" type="ORF">FV139_01160</name>
</gene>
<dbReference type="Gene3D" id="3.40.50.720">
    <property type="entry name" value="NAD(P)-binding Rossmann-like Domain"/>
    <property type="match status" value="1"/>
</dbReference>
<comment type="caution">
    <text evidence="2">The sequence shown here is derived from an EMBL/GenBank/DDBJ whole genome shotgun (WGS) entry which is preliminary data.</text>
</comment>
<dbReference type="GO" id="GO:0005737">
    <property type="term" value="C:cytoplasm"/>
    <property type="evidence" value="ECO:0007669"/>
    <property type="project" value="TreeGrafter"/>
</dbReference>
<feature type="domain" description="NAD-dependent epimerase/dehydratase" evidence="1">
    <location>
        <begin position="3"/>
        <end position="166"/>
    </location>
</feature>
<dbReference type="RefSeq" id="WP_148066412.1">
    <property type="nucleotide sequence ID" value="NZ_VRZA01000001.1"/>
</dbReference>
<sequence length="302" mass="32115">MKVLILGGNGMVGGHSALRLTELGHKVTLASRTAPATGTPLGSLPWIQIDYVNDPVNEAVLGAFDALVFAAGNDIRHVPEDTPADVHWGRANSEAVPAFIESAKAAGVKRAIVIGSFYPQAAPELLATEPYIASRKAADDGARALADDSFHVVSLNAPVIIGHVPGLLIPAYDAYARWALGQLPLPRQAPPGGTNVISVDTLTDAIVDALDRGENGRAYLIGDENLTWAQLLQYFLDAAGDKDPLPVVDEEFPLLPDSMMMRGRGSTIYFDLDLEQAKELGYRTNDVARTANIIVEAVKSGT</sequence>